<dbReference type="Proteomes" id="UP000630149">
    <property type="component" value="Unassembled WGS sequence"/>
</dbReference>
<reference evidence="2" key="2">
    <citation type="submission" date="2020-09" db="EMBL/GenBank/DDBJ databases">
        <authorList>
            <person name="Sun Q."/>
            <person name="Ohkuma M."/>
        </authorList>
    </citation>
    <scope>NUCLEOTIDE SEQUENCE</scope>
    <source>
        <strain evidence="2">JCM 13919</strain>
    </source>
</reference>
<name>A0A917JUW4_9GAMM</name>
<dbReference type="RefSeq" id="WP_131776078.1">
    <property type="nucleotide sequence ID" value="NZ_BMOB01000003.1"/>
</dbReference>
<keyword evidence="1" id="KW-0732">Signal</keyword>
<reference evidence="2" key="1">
    <citation type="journal article" date="2014" name="Int. J. Syst. Evol. Microbiol.">
        <title>Complete genome sequence of Corynebacterium casei LMG S-19264T (=DSM 44701T), isolated from a smear-ripened cheese.</title>
        <authorList>
            <consortium name="US DOE Joint Genome Institute (JGI-PGF)"/>
            <person name="Walter F."/>
            <person name="Albersmeier A."/>
            <person name="Kalinowski J."/>
            <person name="Ruckert C."/>
        </authorList>
    </citation>
    <scope>NUCLEOTIDE SEQUENCE</scope>
    <source>
        <strain evidence="2">JCM 13919</strain>
    </source>
</reference>
<proteinExistence type="predicted"/>
<gene>
    <name evidence="2" type="ORF">GCM10007966_09950</name>
</gene>
<protein>
    <submittedName>
        <fullName evidence="2">Uncharacterized protein</fullName>
    </submittedName>
</protein>
<dbReference type="AlphaFoldDB" id="A0A917JUW4"/>
<evidence type="ECO:0000256" key="1">
    <source>
        <dbReference type="SAM" id="SignalP"/>
    </source>
</evidence>
<comment type="caution">
    <text evidence="2">The sequence shown here is derived from an EMBL/GenBank/DDBJ whole genome shotgun (WGS) entry which is preliminary data.</text>
</comment>
<feature type="signal peptide" evidence="1">
    <location>
        <begin position="1"/>
        <end position="20"/>
    </location>
</feature>
<organism evidence="2 3">
    <name type="scientific">Legionella impletisoli</name>
    <dbReference type="NCBI Taxonomy" id="343510"/>
    <lineage>
        <taxon>Bacteria</taxon>
        <taxon>Pseudomonadati</taxon>
        <taxon>Pseudomonadota</taxon>
        <taxon>Gammaproteobacteria</taxon>
        <taxon>Legionellales</taxon>
        <taxon>Legionellaceae</taxon>
        <taxon>Legionella</taxon>
    </lineage>
</organism>
<accession>A0A917JUW4</accession>
<evidence type="ECO:0000313" key="3">
    <source>
        <dbReference type="Proteomes" id="UP000630149"/>
    </source>
</evidence>
<sequence>MKRFMTGVAALALLVGTAFADTNEISKHYKTVTLQTSDGTKIHAVISQDEFDKLKDKDLSKGVSVELRCPYEANGCS</sequence>
<keyword evidence="3" id="KW-1185">Reference proteome</keyword>
<evidence type="ECO:0000313" key="2">
    <source>
        <dbReference type="EMBL" id="GGI83395.1"/>
    </source>
</evidence>
<dbReference type="EMBL" id="BMOB01000003">
    <property type="protein sequence ID" value="GGI83395.1"/>
    <property type="molecule type" value="Genomic_DNA"/>
</dbReference>
<feature type="chain" id="PRO_5037149186" evidence="1">
    <location>
        <begin position="21"/>
        <end position="77"/>
    </location>
</feature>